<name>A0A0D6N5A1_9PROT</name>
<keyword evidence="4" id="KW-1185">Reference proteome</keyword>
<proteinExistence type="predicted"/>
<accession>A0A0D6N5A1</accession>
<dbReference type="Proteomes" id="UP000321891">
    <property type="component" value="Unassembled WGS sequence"/>
</dbReference>
<dbReference type="AlphaFoldDB" id="A0A0D6N5A1"/>
<dbReference type="InterPro" id="IPR016181">
    <property type="entry name" value="Acyl_CoA_acyltransferase"/>
</dbReference>
<dbReference type="RefSeq" id="WP_048839211.1">
    <property type="nucleotide sequence ID" value="NZ_BAMV01000018.1"/>
</dbReference>
<evidence type="ECO:0000313" key="1">
    <source>
        <dbReference type="EMBL" id="GAN61149.1"/>
    </source>
</evidence>
<dbReference type="SUPFAM" id="SSF55729">
    <property type="entry name" value="Acyl-CoA N-acyltransferases (Nat)"/>
    <property type="match status" value="1"/>
</dbReference>
<dbReference type="STRING" id="1231339.Abci_018_019"/>
<evidence type="ECO:0000313" key="3">
    <source>
        <dbReference type="Proteomes" id="UP000032671"/>
    </source>
</evidence>
<dbReference type="EMBL" id="BJVU01000001">
    <property type="protein sequence ID" value="GEL57957.1"/>
    <property type="molecule type" value="Genomic_DNA"/>
</dbReference>
<dbReference type="Gene3D" id="3.40.630.30">
    <property type="match status" value="1"/>
</dbReference>
<organism evidence="1 3">
    <name type="scientific">Acetobacter cibinongensis</name>
    <dbReference type="NCBI Taxonomy" id="146475"/>
    <lineage>
        <taxon>Bacteria</taxon>
        <taxon>Pseudomonadati</taxon>
        <taxon>Pseudomonadota</taxon>
        <taxon>Alphaproteobacteria</taxon>
        <taxon>Acetobacterales</taxon>
        <taxon>Acetobacteraceae</taxon>
        <taxon>Acetobacter</taxon>
    </lineage>
</organism>
<sequence length="386" mass="43033">MTKPDQIVVSPVVGARQLALFIRLPRLLYSGLPDYVPPLDMEQKGMLNPKQSPFFAHGKACYFLAWRGNKPIGRISAQIDFLALEKTTEPRTGFFGALDALDTACVKPLLDAAENWLRQFDIERIRGPWTLNSNGESGTMIAGQNEAPMVGMGWHPKMLGPAIEAAGFEKAVDLFSYKMEVSKEAEQANQVPANLRQRLGSVTVRGLRTNHIPEDAEILKDIYNDAWAGTWGNVPLTSHEVQSLLKTMKPILKPEQYVLVEFDKEPVAIALVVPNVYDVSGDLNGAPSPLGWVKLATRILRHDFRSARVILLGVKKKLAGTALSAIIPALLIDELMQRGRHLPYRTIELGWVLETNTGIRNLIERIVPEPYKTHRMYEKTLETSGH</sequence>
<dbReference type="PANTHER" id="PTHR41368:SF1">
    <property type="entry name" value="PROTEIN YGHO"/>
    <property type="match status" value="1"/>
</dbReference>
<dbReference type="InterPro" id="IPR039968">
    <property type="entry name" value="BcerS-like"/>
</dbReference>
<reference evidence="2 4" key="2">
    <citation type="submission" date="2019-07" db="EMBL/GenBank/DDBJ databases">
        <title>Whole genome shotgun sequence of Acetobacter cibinongensis NBRC 16605.</title>
        <authorList>
            <person name="Hosoyama A."/>
            <person name="Uohara A."/>
            <person name="Ohji S."/>
            <person name="Ichikawa N."/>
        </authorList>
    </citation>
    <scope>NUCLEOTIDE SEQUENCE [LARGE SCALE GENOMIC DNA]</scope>
    <source>
        <strain evidence="2 4">NBRC 16605</strain>
    </source>
</reference>
<evidence type="ECO:0000313" key="4">
    <source>
        <dbReference type="Proteomes" id="UP000321891"/>
    </source>
</evidence>
<protein>
    <recommendedName>
        <fullName evidence="5">N-acetyltransferase domain-containing protein</fullName>
    </recommendedName>
</protein>
<dbReference type="PANTHER" id="PTHR41368">
    <property type="entry name" value="PROTEIN YGHO"/>
    <property type="match status" value="1"/>
</dbReference>
<evidence type="ECO:0008006" key="5">
    <source>
        <dbReference type="Google" id="ProtNLM"/>
    </source>
</evidence>
<dbReference type="EMBL" id="BAMV01000018">
    <property type="protein sequence ID" value="GAN61149.1"/>
    <property type="molecule type" value="Genomic_DNA"/>
</dbReference>
<gene>
    <name evidence="1" type="ORF">Abci_018_019</name>
    <name evidence="2" type="ORF">ACI01nite_05590</name>
</gene>
<evidence type="ECO:0000313" key="2">
    <source>
        <dbReference type="EMBL" id="GEL57957.1"/>
    </source>
</evidence>
<accession>A0A6N3SMI8</accession>
<reference evidence="1 3" key="1">
    <citation type="submission" date="2012-11" db="EMBL/GenBank/DDBJ databases">
        <title>Whole genome sequence of Acetobacter cibinongensis 4H-1.</title>
        <authorList>
            <person name="Azuma Y."/>
            <person name="Higashiura N."/>
            <person name="Hirakawa H."/>
            <person name="Matsushita K."/>
        </authorList>
    </citation>
    <scope>NUCLEOTIDE SEQUENCE [LARGE SCALE GENOMIC DNA]</scope>
    <source>
        <strain evidence="1 3">4H-1</strain>
    </source>
</reference>
<comment type="caution">
    <text evidence="1">The sequence shown here is derived from an EMBL/GenBank/DDBJ whole genome shotgun (WGS) entry which is preliminary data.</text>
</comment>
<dbReference type="Proteomes" id="UP000032671">
    <property type="component" value="Unassembled WGS sequence"/>
</dbReference>